<evidence type="ECO:0000313" key="1">
    <source>
        <dbReference type="EMBL" id="GBN29003.1"/>
    </source>
</evidence>
<comment type="caution">
    <text evidence="1">The sequence shown here is derived from an EMBL/GenBank/DDBJ whole genome shotgun (WGS) entry which is preliminary data.</text>
</comment>
<accession>A0A4Y2MQM0</accession>
<dbReference type="EMBL" id="BGPR01007720">
    <property type="protein sequence ID" value="GBN29003.1"/>
    <property type="molecule type" value="Genomic_DNA"/>
</dbReference>
<sequence>MEHFICDQGSERLDQCRSSQGSCTGPASLLLLPNRWALIAIFLLERISLRVSRVFLWQCRFSRLFSIEVHCRWVKCPFDIQGDYQGMLVAEFIL</sequence>
<reference evidence="1 2" key="1">
    <citation type="journal article" date="2019" name="Sci. Rep.">
        <title>Orb-weaving spider Araneus ventricosus genome elucidates the spidroin gene catalogue.</title>
        <authorList>
            <person name="Kono N."/>
            <person name="Nakamura H."/>
            <person name="Ohtoshi R."/>
            <person name="Moran D.A.P."/>
            <person name="Shinohara A."/>
            <person name="Yoshida Y."/>
            <person name="Fujiwara M."/>
            <person name="Mori M."/>
            <person name="Tomita M."/>
            <person name="Arakawa K."/>
        </authorList>
    </citation>
    <scope>NUCLEOTIDE SEQUENCE [LARGE SCALE GENOMIC DNA]</scope>
</reference>
<keyword evidence="2" id="KW-1185">Reference proteome</keyword>
<proteinExistence type="predicted"/>
<evidence type="ECO:0000313" key="2">
    <source>
        <dbReference type="Proteomes" id="UP000499080"/>
    </source>
</evidence>
<name>A0A4Y2MQM0_ARAVE</name>
<organism evidence="1 2">
    <name type="scientific">Araneus ventricosus</name>
    <name type="common">Orbweaver spider</name>
    <name type="synonym">Epeira ventricosa</name>
    <dbReference type="NCBI Taxonomy" id="182803"/>
    <lineage>
        <taxon>Eukaryota</taxon>
        <taxon>Metazoa</taxon>
        <taxon>Ecdysozoa</taxon>
        <taxon>Arthropoda</taxon>
        <taxon>Chelicerata</taxon>
        <taxon>Arachnida</taxon>
        <taxon>Araneae</taxon>
        <taxon>Araneomorphae</taxon>
        <taxon>Entelegynae</taxon>
        <taxon>Araneoidea</taxon>
        <taxon>Araneidae</taxon>
        <taxon>Araneus</taxon>
    </lineage>
</organism>
<gene>
    <name evidence="1" type="ORF">AVEN_115786_1</name>
</gene>
<protein>
    <submittedName>
        <fullName evidence="1">Uncharacterized protein</fullName>
    </submittedName>
</protein>
<dbReference type="Proteomes" id="UP000499080">
    <property type="component" value="Unassembled WGS sequence"/>
</dbReference>
<dbReference type="AlphaFoldDB" id="A0A4Y2MQM0"/>